<keyword evidence="2" id="KW-0503">Monooxygenase</keyword>
<comment type="similarity">
    <text evidence="2">Belongs to the cytochrome P450 family.</text>
</comment>
<keyword evidence="4" id="KW-1185">Reference proteome</keyword>
<dbReference type="Gene3D" id="1.10.630.10">
    <property type="entry name" value="Cytochrome P450"/>
    <property type="match status" value="2"/>
</dbReference>
<dbReference type="GO" id="GO:0020037">
    <property type="term" value="F:heme binding"/>
    <property type="evidence" value="ECO:0007669"/>
    <property type="project" value="InterPro"/>
</dbReference>
<keyword evidence="2" id="KW-0479">Metal-binding</keyword>
<protein>
    <recommendedName>
        <fullName evidence="5">Cytochrome P450</fullName>
    </recommendedName>
</protein>
<organism evidence="3 4">
    <name type="scientific">Solanum verrucosum</name>
    <dbReference type="NCBI Taxonomy" id="315347"/>
    <lineage>
        <taxon>Eukaryota</taxon>
        <taxon>Viridiplantae</taxon>
        <taxon>Streptophyta</taxon>
        <taxon>Embryophyta</taxon>
        <taxon>Tracheophyta</taxon>
        <taxon>Spermatophyta</taxon>
        <taxon>Magnoliopsida</taxon>
        <taxon>eudicotyledons</taxon>
        <taxon>Gunneridae</taxon>
        <taxon>Pentapetalae</taxon>
        <taxon>asterids</taxon>
        <taxon>lamiids</taxon>
        <taxon>Solanales</taxon>
        <taxon>Solanaceae</taxon>
        <taxon>Solanoideae</taxon>
        <taxon>Solaneae</taxon>
        <taxon>Solanum</taxon>
    </lineage>
</organism>
<dbReference type="InterPro" id="IPR002401">
    <property type="entry name" value="Cyt_P450_E_grp-I"/>
</dbReference>
<dbReference type="InterPro" id="IPR001128">
    <property type="entry name" value="Cyt_P450"/>
</dbReference>
<accession>A0AAF0PWX8</accession>
<name>A0AAF0PWX8_SOLVR</name>
<evidence type="ECO:0000313" key="4">
    <source>
        <dbReference type="Proteomes" id="UP001234989"/>
    </source>
</evidence>
<sequence>MEGDILDLLLQLRKEQSTSTDLTLDNIKAIFMDILTAGSDSIAVTVIWSMTALMKNSKVMKKVQEEIRQSIGNKGIVDEDDIQNMPYFKAMIKETFRFYPPGPLLWPRKSMKKSTLEGDIDFKGQNFELIPFGAGRRGCPGISLGVTTVNLILSNLLYAFDWELPYGMMKEEIDTDGLPGLIMNKKNALCLVPKNYLYT</sequence>
<proteinExistence type="inferred from homology"/>
<dbReference type="GO" id="GO:0016705">
    <property type="term" value="F:oxidoreductase activity, acting on paired donors, with incorporation or reduction of molecular oxygen"/>
    <property type="evidence" value="ECO:0007669"/>
    <property type="project" value="InterPro"/>
</dbReference>
<dbReference type="PRINTS" id="PR00463">
    <property type="entry name" value="EP450I"/>
</dbReference>
<keyword evidence="2" id="KW-0349">Heme</keyword>
<dbReference type="AlphaFoldDB" id="A0AAF0PWX8"/>
<dbReference type="GO" id="GO:0004497">
    <property type="term" value="F:monooxygenase activity"/>
    <property type="evidence" value="ECO:0007669"/>
    <property type="project" value="UniProtKB-KW"/>
</dbReference>
<dbReference type="InterPro" id="IPR017972">
    <property type="entry name" value="Cyt_P450_CS"/>
</dbReference>
<evidence type="ECO:0000313" key="3">
    <source>
        <dbReference type="EMBL" id="WMV10106.1"/>
    </source>
</evidence>
<keyword evidence="2" id="KW-0408">Iron</keyword>
<dbReference type="SUPFAM" id="SSF48264">
    <property type="entry name" value="Cytochrome P450"/>
    <property type="match status" value="1"/>
</dbReference>
<dbReference type="Pfam" id="PF00067">
    <property type="entry name" value="p450"/>
    <property type="match status" value="2"/>
</dbReference>
<keyword evidence="1 2" id="KW-0560">Oxidoreductase</keyword>
<dbReference type="EMBL" id="CP133612">
    <property type="protein sequence ID" value="WMV10106.1"/>
    <property type="molecule type" value="Genomic_DNA"/>
</dbReference>
<dbReference type="PROSITE" id="PS00086">
    <property type="entry name" value="CYTOCHROME_P450"/>
    <property type="match status" value="1"/>
</dbReference>
<gene>
    <name evidence="3" type="ORF">MTR67_003491</name>
</gene>
<dbReference type="PANTHER" id="PTHR47952">
    <property type="entry name" value="TRYPTAMINE 5-HYDROXYLASE"/>
    <property type="match status" value="1"/>
</dbReference>
<dbReference type="InterPro" id="IPR036396">
    <property type="entry name" value="Cyt_P450_sf"/>
</dbReference>
<reference evidence="3" key="1">
    <citation type="submission" date="2023-08" db="EMBL/GenBank/DDBJ databases">
        <title>A de novo genome assembly of Solanum verrucosum Schlechtendal, a Mexican diploid species geographically isolated from the other diploid A-genome species in potato relatives.</title>
        <authorList>
            <person name="Hosaka K."/>
        </authorList>
    </citation>
    <scope>NUCLEOTIDE SEQUENCE</scope>
    <source>
        <tissue evidence="3">Young leaves</tissue>
    </source>
</reference>
<evidence type="ECO:0000256" key="2">
    <source>
        <dbReference type="RuleBase" id="RU000461"/>
    </source>
</evidence>
<dbReference type="PANTHER" id="PTHR47952:SF3">
    <property type="entry name" value="CYTOCHROME P450 71B3-LIKE"/>
    <property type="match status" value="1"/>
</dbReference>
<evidence type="ECO:0000256" key="1">
    <source>
        <dbReference type="ARBA" id="ARBA00023002"/>
    </source>
</evidence>
<evidence type="ECO:0008006" key="5">
    <source>
        <dbReference type="Google" id="ProtNLM"/>
    </source>
</evidence>
<dbReference type="GO" id="GO:0005506">
    <property type="term" value="F:iron ion binding"/>
    <property type="evidence" value="ECO:0007669"/>
    <property type="project" value="InterPro"/>
</dbReference>
<dbReference type="Proteomes" id="UP001234989">
    <property type="component" value="Chromosome 1"/>
</dbReference>